<comment type="caution">
    <text evidence="2">The sequence shown here is derived from an EMBL/GenBank/DDBJ whole genome shotgun (WGS) entry which is preliminary data.</text>
</comment>
<gene>
    <name evidence="2" type="ORF">AWRI4233_LOCUS9463</name>
</gene>
<accession>A0A9N8PNP6</accession>
<dbReference type="Proteomes" id="UP000714618">
    <property type="component" value="Unassembled WGS sequence"/>
</dbReference>
<evidence type="ECO:0000313" key="3">
    <source>
        <dbReference type="Proteomes" id="UP000714618"/>
    </source>
</evidence>
<proteinExistence type="predicted"/>
<feature type="region of interest" description="Disordered" evidence="1">
    <location>
        <begin position="158"/>
        <end position="201"/>
    </location>
</feature>
<evidence type="ECO:0000256" key="1">
    <source>
        <dbReference type="SAM" id="MobiDB-lite"/>
    </source>
</evidence>
<name>A0A9N8PNP6_9PEZI</name>
<dbReference type="OrthoDB" id="6359816at2759"/>
<sequence length="201" mass="22557">MLRVIYDDDDDCIMHVTLGYRDFCKALLDLYILGDKYDVPVLRHQAKDQFMSNIRTVTSMPRDLPGEQQSGLDDMFEQAARSIARLLGPSAVTFADKSVQEDTLEWCAENLDDLLWHRAFRKLLGKGRMLSTEFAGRLLLMKARLEGVEFGSDLDKDVYDHSSELSEGDGDGDGNEHESESEIEAEEAEGSVTSVSVPEDD</sequence>
<feature type="compositionally biased region" description="Polar residues" evidence="1">
    <location>
        <begin position="191"/>
        <end position="201"/>
    </location>
</feature>
<reference evidence="2" key="1">
    <citation type="submission" date="2020-06" db="EMBL/GenBank/DDBJ databases">
        <authorList>
            <person name="Onetto C."/>
        </authorList>
    </citation>
    <scope>NUCLEOTIDE SEQUENCE</scope>
</reference>
<evidence type="ECO:0000313" key="2">
    <source>
        <dbReference type="EMBL" id="CAD0100638.1"/>
    </source>
</evidence>
<protein>
    <submittedName>
        <fullName evidence="2">Uncharacterized protein</fullName>
    </submittedName>
</protein>
<keyword evidence="3" id="KW-1185">Reference proteome</keyword>
<dbReference type="EMBL" id="CAIJEO010000012">
    <property type="protein sequence ID" value="CAD0100638.1"/>
    <property type="molecule type" value="Genomic_DNA"/>
</dbReference>
<dbReference type="AlphaFoldDB" id="A0A9N8PNP6"/>
<organism evidence="2 3">
    <name type="scientific">Aureobasidium mustum</name>
    <dbReference type="NCBI Taxonomy" id="2773714"/>
    <lineage>
        <taxon>Eukaryota</taxon>
        <taxon>Fungi</taxon>
        <taxon>Dikarya</taxon>
        <taxon>Ascomycota</taxon>
        <taxon>Pezizomycotina</taxon>
        <taxon>Dothideomycetes</taxon>
        <taxon>Dothideomycetidae</taxon>
        <taxon>Dothideales</taxon>
        <taxon>Saccotheciaceae</taxon>
        <taxon>Aureobasidium</taxon>
    </lineage>
</organism>